<accession>A0A7W9IAL7</accession>
<dbReference type="InterPro" id="IPR050471">
    <property type="entry name" value="AB_hydrolase"/>
</dbReference>
<reference evidence="2 3" key="1">
    <citation type="submission" date="2020-08" db="EMBL/GenBank/DDBJ databases">
        <title>Sequencing the genomes of 1000 actinobacteria strains.</title>
        <authorList>
            <person name="Klenk H.-P."/>
        </authorList>
    </citation>
    <scope>NUCLEOTIDE SEQUENCE [LARGE SCALE GENOMIC DNA]</scope>
    <source>
        <strain evidence="2 3">DSM 46887</strain>
    </source>
</reference>
<proteinExistence type="predicted"/>
<evidence type="ECO:0000259" key="1">
    <source>
        <dbReference type="Pfam" id="PF00561"/>
    </source>
</evidence>
<dbReference type="RefSeq" id="WP_184548373.1">
    <property type="nucleotide sequence ID" value="NZ_JACHMP010000001.1"/>
</dbReference>
<dbReference type="PANTHER" id="PTHR43433:SF1">
    <property type="entry name" value="BLL5160 PROTEIN"/>
    <property type="match status" value="1"/>
</dbReference>
<comment type="caution">
    <text evidence="2">The sequence shown here is derived from an EMBL/GenBank/DDBJ whole genome shotgun (WGS) entry which is preliminary data.</text>
</comment>
<dbReference type="PRINTS" id="PR00111">
    <property type="entry name" value="ABHYDROLASE"/>
</dbReference>
<dbReference type="InterPro" id="IPR029058">
    <property type="entry name" value="AB_hydrolase_fold"/>
</dbReference>
<dbReference type="GO" id="GO:0003824">
    <property type="term" value="F:catalytic activity"/>
    <property type="evidence" value="ECO:0007669"/>
    <property type="project" value="UniProtKB-ARBA"/>
</dbReference>
<dbReference type="Proteomes" id="UP000540685">
    <property type="component" value="Unassembled WGS sequence"/>
</dbReference>
<dbReference type="EMBL" id="JACHMP010000001">
    <property type="protein sequence ID" value="MBB5817010.1"/>
    <property type="molecule type" value="Genomic_DNA"/>
</dbReference>
<dbReference type="AlphaFoldDB" id="A0A7W9IAL7"/>
<organism evidence="2 3">
    <name type="scientific">Streptosporangium becharense</name>
    <dbReference type="NCBI Taxonomy" id="1816182"/>
    <lineage>
        <taxon>Bacteria</taxon>
        <taxon>Bacillati</taxon>
        <taxon>Actinomycetota</taxon>
        <taxon>Actinomycetes</taxon>
        <taxon>Streptosporangiales</taxon>
        <taxon>Streptosporangiaceae</taxon>
        <taxon>Streptosporangium</taxon>
    </lineage>
</organism>
<dbReference type="Pfam" id="PF00561">
    <property type="entry name" value="Abhydrolase_1"/>
    <property type="match status" value="1"/>
</dbReference>
<evidence type="ECO:0000313" key="3">
    <source>
        <dbReference type="Proteomes" id="UP000540685"/>
    </source>
</evidence>
<dbReference type="PANTHER" id="PTHR43433">
    <property type="entry name" value="HYDROLASE, ALPHA/BETA FOLD FAMILY PROTEIN"/>
    <property type="match status" value="1"/>
</dbReference>
<sequence>MPGLQRPTRIAELAAGPVEYRLDGTGNGAQSTGKGTVLVFHGGHMRAGLPLGEEVFIQAGYRVLVPSRPGYGRTPPRTGKGSAAAFTDVTADLCDHLGIEHLAAVVGISAGGRTAVTMAARHPHRVHRLILQSAVAFLPWPDRRTRIAAGIAFIPATQALTWGAVRLLMRLAPSAGLRLMLSDLSTHPAADVVCALSEKDRVTLVELFTLMRSGHGFTADLRAVPDLTAQVTQPTLIIASRHDASVPLAHAESLTAAIPGARLAVSEADSHFVWFSPDYPAIAAQIRDFLTTGD</sequence>
<dbReference type="InterPro" id="IPR000073">
    <property type="entry name" value="AB_hydrolase_1"/>
</dbReference>
<dbReference type="SUPFAM" id="SSF53474">
    <property type="entry name" value="alpha/beta-Hydrolases"/>
    <property type="match status" value="1"/>
</dbReference>
<feature type="domain" description="AB hydrolase-1" evidence="1">
    <location>
        <begin position="36"/>
        <end position="273"/>
    </location>
</feature>
<evidence type="ECO:0000313" key="2">
    <source>
        <dbReference type="EMBL" id="MBB5817010.1"/>
    </source>
</evidence>
<gene>
    <name evidence="2" type="ORF">F4562_000072</name>
</gene>
<dbReference type="Gene3D" id="3.40.50.1820">
    <property type="entry name" value="alpha/beta hydrolase"/>
    <property type="match status" value="1"/>
</dbReference>
<protein>
    <submittedName>
        <fullName evidence="2">Pimeloyl-ACP methyl ester carboxylesterase</fullName>
    </submittedName>
</protein>
<name>A0A7W9IAL7_9ACTN</name>
<keyword evidence="3" id="KW-1185">Reference proteome</keyword>